<evidence type="ECO:0000256" key="1">
    <source>
        <dbReference type="SAM" id="MobiDB-lite"/>
    </source>
</evidence>
<dbReference type="EMBL" id="CAMXCT030001030">
    <property type="protein sequence ID" value="CAL4773254.1"/>
    <property type="molecule type" value="Genomic_DNA"/>
</dbReference>
<keyword evidence="4" id="KW-1185">Reference proteome</keyword>
<evidence type="ECO:0000313" key="4">
    <source>
        <dbReference type="Proteomes" id="UP001152797"/>
    </source>
</evidence>
<dbReference type="Proteomes" id="UP001152797">
    <property type="component" value="Unassembled WGS sequence"/>
</dbReference>
<feature type="compositionally biased region" description="Polar residues" evidence="1">
    <location>
        <begin position="29"/>
        <end position="43"/>
    </location>
</feature>
<reference evidence="3" key="2">
    <citation type="submission" date="2024-04" db="EMBL/GenBank/DDBJ databases">
        <authorList>
            <person name="Chen Y."/>
            <person name="Shah S."/>
            <person name="Dougan E. K."/>
            <person name="Thang M."/>
            <person name="Chan C."/>
        </authorList>
    </citation>
    <scope>NUCLEOTIDE SEQUENCE [LARGE SCALE GENOMIC DNA]</scope>
</reference>
<evidence type="ECO:0000313" key="3">
    <source>
        <dbReference type="EMBL" id="CAL1139317.1"/>
    </source>
</evidence>
<gene>
    <name evidence="2" type="ORF">C1SCF055_LOCUS13329</name>
</gene>
<reference evidence="2" key="1">
    <citation type="submission" date="2022-10" db="EMBL/GenBank/DDBJ databases">
        <authorList>
            <person name="Chen Y."/>
            <person name="Dougan E. K."/>
            <person name="Chan C."/>
            <person name="Rhodes N."/>
            <person name="Thang M."/>
        </authorList>
    </citation>
    <scope>NUCLEOTIDE SEQUENCE</scope>
</reference>
<dbReference type="AlphaFoldDB" id="A0A9P1FTL8"/>
<accession>A0A9P1FTL8</accession>
<dbReference type="EMBL" id="CAMXCT020001030">
    <property type="protein sequence ID" value="CAL1139317.1"/>
    <property type="molecule type" value="Genomic_DNA"/>
</dbReference>
<comment type="caution">
    <text evidence="2">The sequence shown here is derived from an EMBL/GenBank/DDBJ whole genome shotgun (WGS) entry which is preliminary data.</text>
</comment>
<feature type="region of interest" description="Disordered" evidence="1">
    <location>
        <begin position="1"/>
        <end position="51"/>
    </location>
</feature>
<protein>
    <submittedName>
        <fullName evidence="2">Uncharacterized protein</fullName>
    </submittedName>
</protein>
<name>A0A9P1FTL8_9DINO</name>
<organism evidence="2">
    <name type="scientific">Cladocopium goreaui</name>
    <dbReference type="NCBI Taxonomy" id="2562237"/>
    <lineage>
        <taxon>Eukaryota</taxon>
        <taxon>Sar</taxon>
        <taxon>Alveolata</taxon>
        <taxon>Dinophyceae</taxon>
        <taxon>Suessiales</taxon>
        <taxon>Symbiodiniaceae</taxon>
        <taxon>Cladocopium</taxon>
    </lineage>
</organism>
<proteinExistence type="predicted"/>
<evidence type="ECO:0000313" key="2">
    <source>
        <dbReference type="EMBL" id="CAI3985942.1"/>
    </source>
</evidence>
<dbReference type="EMBL" id="CAMXCT010001030">
    <property type="protein sequence ID" value="CAI3985942.1"/>
    <property type="molecule type" value="Genomic_DNA"/>
</dbReference>
<sequence>MDEQYGQYGHWHPQGQAGELRDPQDGQKALQTVSASSELSQAQKQREGEDNQCSCSGFVGRRLIKRSKGGKRVWAFLGKTESEAAFEKANAMSIEEREVLARASQKPRDVPRCAKIIQDPARREELSAEKEAEVLTHLPGTAY</sequence>